<dbReference type="InterPro" id="IPR004089">
    <property type="entry name" value="MCPsignal_dom"/>
</dbReference>
<keyword evidence="1 2" id="KW-0807">Transducer</keyword>
<evidence type="ECO:0000259" key="3">
    <source>
        <dbReference type="PROSITE" id="PS50111"/>
    </source>
</evidence>
<sequence length="282" mass="30322">MTMTDTQYFESYMTSFPVLEQLFSVDAAIALTDKEQFVRYKASSTFTLHLKEGSKLATEADKKAIAEFALETGQTQTARYPKEYFGFPIAAKAIPLMNPDTGNTVGTLLIAISQEREQMLADIAAQLQAFAGVLAQSSGKLAAGSEQVAGSGHEMSESLARIEAKIKDVDEVIQFVRSVADTTNLLGLNAAIEAARAGDHGRGFAVVAGEIRKLAQETKNSAAQITDVLTSVKNEIRGISRAALEFASLSQEQAVQTEEVATASEKLGQLSERLTRHAADLQ</sequence>
<evidence type="ECO:0000256" key="2">
    <source>
        <dbReference type="PROSITE-ProRule" id="PRU00284"/>
    </source>
</evidence>
<dbReference type="PANTHER" id="PTHR32089">
    <property type="entry name" value="METHYL-ACCEPTING CHEMOTAXIS PROTEIN MCPB"/>
    <property type="match status" value="1"/>
</dbReference>
<dbReference type="EMBL" id="JBHMDO010000041">
    <property type="protein sequence ID" value="MFB9329261.1"/>
    <property type="molecule type" value="Genomic_DNA"/>
</dbReference>
<gene>
    <name evidence="4" type="ORF">ACFFSY_25270</name>
</gene>
<reference evidence="4 5" key="1">
    <citation type="submission" date="2024-09" db="EMBL/GenBank/DDBJ databases">
        <authorList>
            <person name="Sun Q."/>
            <person name="Mori K."/>
        </authorList>
    </citation>
    <scope>NUCLEOTIDE SEQUENCE [LARGE SCALE GENOMIC DNA]</scope>
    <source>
        <strain evidence="4 5">TISTR 2452</strain>
    </source>
</reference>
<dbReference type="SUPFAM" id="SSF58104">
    <property type="entry name" value="Methyl-accepting chemotaxis protein (MCP) signaling domain"/>
    <property type="match status" value="1"/>
</dbReference>
<accession>A0ABV5KXD2</accession>
<dbReference type="PANTHER" id="PTHR32089:SF112">
    <property type="entry name" value="LYSOZYME-LIKE PROTEIN-RELATED"/>
    <property type="match status" value="1"/>
</dbReference>
<comment type="caution">
    <text evidence="4">The sequence shown here is derived from an EMBL/GenBank/DDBJ whole genome shotgun (WGS) entry which is preliminary data.</text>
</comment>
<dbReference type="SMART" id="SM00283">
    <property type="entry name" value="MA"/>
    <property type="match status" value="1"/>
</dbReference>
<proteinExistence type="predicted"/>
<evidence type="ECO:0000256" key="1">
    <source>
        <dbReference type="ARBA" id="ARBA00023224"/>
    </source>
</evidence>
<protein>
    <submittedName>
        <fullName evidence="4">Methyl-accepting chemotaxis protein</fullName>
    </submittedName>
</protein>
<evidence type="ECO:0000313" key="4">
    <source>
        <dbReference type="EMBL" id="MFB9329261.1"/>
    </source>
</evidence>
<organism evidence="4 5">
    <name type="scientific">Paenibacillus aurantiacus</name>
    <dbReference type="NCBI Taxonomy" id="1936118"/>
    <lineage>
        <taxon>Bacteria</taxon>
        <taxon>Bacillati</taxon>
        <taxon>Bacillota</taxon>
        <taxon>Bacilli</taxon>
        <taxon>Bacillales</taxon>
        <taxon>Paenibacillaceae</taxon>
        <taxon>Paenibacillus</taxon>
    </lineage>
</organism>
<dbReference type="PROSITE" id="PS50111">
    <property type="entry name" value="CHEMOTAXIS_TRANSDUC_2"/>
    <property type="match status" value="1"/>
</dbReference>
<evidence type="ECO:0000313" key="5">
    <source>
        <dbReference type="Proteomes" id="UP001589747"/>
    </source>
</evidence>
<name>A0ABV5KXD2_9BACL</name>
<feature type="domain" description="Methyl-accepting transducer" evidence="3">
    <location>
        <begin position="120"/>
        <end position="282"/>
    </location>
</feature>
<dbReference type="Proteomes" id="UP001589747">
    <property type="component" value="Unassembled WGS sequence"/>
</dbReference>
<dbReference type="RefSeq" id="WP_377499365.1">
    <property type="nucleotide sequence ID" value="NZ_JBHMDO010000041.1"/>
</dbReference>
<keyword evidence="5" id="KW-1185">Reference proteome</keyword>
<dbReference type="Gene3D" id="1.10.287.950">
    <property type="entry name" value="Methyl-accepting chemotaxis protein"/>
    <property type="match status" value="1"/>
</dbReference>
<dbReference type="Pfam" id="PF00015">
    <property type="entry name" value="MCPsignal"/>
    <property type="match status" value="1"/>
</dbReference>